<dbReference type="Proteomes" id="UP001175211">
    <property type="component" value="Unassembled WGS sequence"/>
</dbReference>
<gene>
    <name evidence="2" type="ORF">EV420DRAFT_118897</name>
</gene>
<dbReference type="GeneID" id="85349823"/>
<accession>A0AA39N9R9</accession>
<feature type="compositionally biased region" description="Low complexity" evidence="1">
    <location>
        <begin position="1"/>
        <end position="13"/>
    </location>
</feature>
<protein>
    <submittedName>
        <fullName evidence="2">Uncharacterized protein</fullName>
    </submittedName>
</protein>
<sequence length="375" mass="40721">MSSARSSRGVSRSSRPEICSTMTSDGMDGSDTESSPLPCVTPPLQRLRRITMHRSAPSSPFYDGQNPAFGLNNFSNHRVPHARPSLQRQRRITLHGDSTSPFSSNDLSWPQLSHFLPNDAGYSSMPAPPSLFAESFPPSIPSGSAFSSGSEYSAPDASLLSPPSMMQMPFPSIPQTSTVDVYDPTSSSMRSYSSHDPSLTMEMGQYCGSLASTPPNQSISSPDNPWGIPAGSFSVMSSPNNPSLINPSDIATRQPTQGTRNITEYDQLFLHDPRNTYSAGVNQVNYDIPPYAGSPFSSSSYTSENYTPYQMLLDYNPIPQTAPSLRYSPGPQNALQLEFSTATTDLPTADVSETGPLDPELLLMDFYVPQNTNEQ</sequence>
<dbReference type="RefSeq" id="XP_060333356.1">
    <property type="nucleotide sequence ID" value="XM_060466275.1"/>
</dbReference>
<keyword evidence="3" id="KW-1185">Reference proteome</keyword>
<dbReference type="EMBL" id="JAUEPS010000010">
    <property type="protein sequence ID" value="KAK0461618.1"/>
    <property type="molecule type" value="Genomic_DNA"/>
</dbReference>
<proteinExistence type="predicted"/>
<evidence type="ECO:0000313" key="2">
    <source>
        <dbReference type="EMBL" id="KAK0461618.1"/>
    </source>
</evidence>
<reference evidence="2" key="1">
    <citation type="submission" date="2023-06" db="EMBL/GenBank/DDBJ databases">
        <authorList>
            <consortium name="Lawrence Berkeley National Laboratory"/>
            <person name="Ahrendt S."/>
            <person name="Sahu N."/>
            <person name="Indic B."/>
            <person name="Wong-Bajracharya J."/>
            <person name="Merenyi Z."/>
            <person name="Ke H.-M."/>
            <person name="Monk M."/>
            <person name="Kocsube S."/>
            <person name="Drula E."/>
            <person name="Lipzen A."/>
            <person name="Balint B."/>
            <person name="Henrissat B."/>
            <person name="Andreopoulos B."/>
            <person name="Martin F.M."/>
            <person name="Harder C.B."/>
            <person name="Rigling D."/>
            <person name="Ford K.L."/>
            <person name="Foster G.D."/>
            <person name="Pangilinan J."/>
            <person name="Papanicolaou A."/>
            <person name="Barry K."/>
            <person name="LaButti K."/>
            <person name="Viragh M."/>
            <person name="Koriabine M."/>
            <person name="Yan M."/>
            <person name="Riley R."/>
            <person name="Champramary S."/>
            <person name="Plett K.L."/>
            <person name="Tsai I.J."/>
            <person name="Slot J."/>
            <person name="Sipos G."/>
            <person name="Plett J."/>
            <person name="Nagy L.G."/>
            <person name="Grigoriev I.V."/>
        </authorList>
    </citation>
    <scope>NUCLEOTIDE SEQUENCE</scope>
    <source>
        <strain evidence="2">CCBAS 213</strain>
    </source>
</reference>
<name>A0AA39N9R9_ARMTA</name>
<evidence type="ECO:0000256" key="1">
    <source>
        <dbReference type="SAM" id="MobiDB-lite"/>
    </source>
</evidence>
<organism evidence="2 3">
    <name type="scientific">Armillaria tabescens</name>
    <name type="common">Ringless honey mushroom</name>
    <name type="synonym">Agaricus tabescens</name>
    <dbReference type="NCBI Taxonomy" id="1929756"/>
    <lineage>
        <taxon>Eukaryota</taxon>
        <taxon>Fungi</taxon>
        <taxon>Dikarya</taxon>
        <taxon>Basidiomycota</taxon>
        <taxon>Agaricomycotina</taxon>
        <taxon>Agaricomycetes</taxon>
        <taxon>Agaricomycetidae</taxon>
        <taxon>Agaricales</taxon>
        <taxon>Marasmiineae</taxon>
        <taxon>Physalacriaceae</taxon>
        <taxon>Desarmillaria</taxon>
    </lineage>
</organism>
<comment type="caution">
    <text evidence="2">The sequence shown here is derived from an EMBL/GenBank/DDBJ whole genome shotgun (WGS) entry which is preliminary data.</text>
</comment>
<evidence type="ECO:0000313" key="3">
    <source>
        <dbReference type="Proteomes" id="UP001175211"/>
    </source>
</evidence>
<dbReference type="AlphaFoldDB" id="A0AA39N9R9"/>
<feature type="region of interest" description="Disordered" evidence="1">
    <location>
        <begin position="1"/>
        <end position="43"/>
    </location>
</feature>